<dbReference type="AlphaFoldDB" id="A0A4U5VA63"/>
<keyword evidence="2" id="KW-1185">Reference proteome</keyword>
<evidence type="ECO:0000313" key="1">
    <source>
        <dbReference type="EMBL" id="TKS84913.1"/>
    </source>
</evidence>
<protein>
    <submittedName>
        <fullName evidence="1">Uncharacterized protein</fullName>
    </submittedName>
</protein>
<dbReference type="Proteomes" id="UP000298787">
    <property type="component" value="Chromosome 16"/>
</dbReference>
<accession>A0A4U5VA63</accession>
<sequence length="152" mass="17266">MKQTRTTCITGPRVLKRNFHPVVSAPQGIRCYHVLPRMHRWTAAGKQLFDVLQAVFRPNQVLRSFKLEGPVQRFERRAEAACGIHVSVHQMPEQSSHRNKRASGEGVCFIGVLGSSRLVQQLPDRIRDLPGPPGDLYFLERVLEKRGTVFIV</sequence>
<gene>
    <name evidence="1" type="ORF">D9C73_018319</name>
</gene>
<reference evidence="1 2" key="1">
    <citation type="submission" date="2019-01" db="EMBL/GenBank/DDBJ databases">
        <title>Genome Assembly of Collichthys lucidus.</title>
        <authorList>
            <person name="Cai M."/>
            <person name="Xiao S."/>
        </authorList>
    </citation>
    <scope>NUCLEOTIDE SEQUENCE [LARGE SCALE GENOMIC DNA]</scope>
    <source>
        <strain evidence="1">JT15FE1705JMU</strain>
        <tissue evidence="1">Muscle</tissue>
    </source>
</reference>
<proteinExistence type="predicted"/>
<name>A0A4U5VA63_COLLU</name>
<evidence type="ECO:0000313" key="2">
    <source>
        <dbReference type="Proteomes" id="UP000298787"/>
    </source>
</evidence>
<dbReference type="EMBL" id="CM014093">
    <property type="protein sequence ID" value="TKS84913.1"/>
    <property type="molecule type" value="Genomic_DNA"/>
</dbReference>
<organism evidence="1 2">
    <name type="scientific">Collichthys lucidus</name>
    <name type="common">Big head croaker</name>
    <name type="synonym">Sciaena lucida</name>
    <dbReference type="NCBI Taxonomy" id="240159"/>
    <lineage>
        <taxon>Eukaryota</taxon>
        <taxon>Metazoa</taxon>
        <taxon>Chordata</taxon>
        <taxon>Craniata</taxon>
        <taxon>Vertebrata</taxon>
        <taxon>Euteleostomi</taxon>
        <taxon>Actinopterygii</taxon>
        <taxon>Neopterygii</taxon>
        <taxon>Teleostei</taxon>
        <taxon>Neoteleostei</taxon>
        <taxon>Acanthomorphata</taxon>
        <taxon>Eupercaria</taxon>
        <taxon>Sciaenidae</taxon>
        <taxon>Collichthys</taxon>
    </lineage>
</organism>